<dbReference type="Proteomes" id="UP000798662">
    <property type="component" value="Chromosome 2"/>
</dbReference>
<name>A0ACC3C8W5_PYRYE</name>
<sequence length="161" mass="16719">MHVKQFACDMDTAQWLPDRREQPGAPYAVHELLLGTHTSAGVPNYPKLPDVRVPSAAAAADVAQYAAEHAANPLSANGAPGGGTAAGAEAAETNSVACNPFSEFVLAAGSADQSVAMWVLRSMRANVHSCDSHADEVLTAAWSPFHDAVLASAGADRRVNE</sequence>
<organism evidence="1 2">
    <name type="scientific">Pyropia yezoensis</name>
    <name type="common">Susabi-nori</name>
    <name type="synonym">Porphyra yezoensis</name>
    <dbReference type="NCBI Taxonomy" id="2788"/>
    <lineage>
        <taxon>Eukaryota</taxon>
        <taxon>Rhodophyta</taxon>
        <taxon>Bangiophyceae</taxon>
        <taxon>Bangiales</taxon>
        <taxon>Bangiaceae</taxon>
        <taxon>Pyropia</taxon>
    </lineage>
</organism>
<keyword evidence="2" id="KW-1185">Reference proteome</keyword>
<accession>A0ACC3C8W5</accession>
<evidence type="ECO:0000313" key="2">
    <source>
        <dbReference type="Proteomes" id="UP000798662"/>
    </source>
</evidence>
<dbReference type="EMBL" id="CM020619">
    <property type="protein sequence ID" value="KAK1866560.1"/>
    <property type="molecule type" value="Genomic_DNA"/>
</dbReference>
<protein>
    <submittedName>
        <fullName evidence="1">Uncharacterized protein</fullName>
    </submittedName>
</protein>
<comment type="caution">
    <text evidence="1">The sequence shown here is derived from an EMBL/GenBank/DDBJ whole genome shotgun (WGS) entry which is preliminary data.</text>
</comment>
<gene>
    <name evidence="1" type="ORF">I4F81_009076</name>
</gene>
<reference evidence="1" key="1">
    <citation type="submission" date="2019-11" db="EMBL/GenBank/DDBJ databases">
        <title>Nori genome reveals adaptations in red seaweeds to the harsh intertidal environment.</title>
        <authorList>
            <person name="Wang D."/>
            <person name="Mao Y."/>
        </authorList>
    </citation>
    <scope>NUCLEOTIDE SEQUENCE</scope>
    <source>
        <tissue evidence="1">Gametophyte</tissue>
    </source>
</reference>
<evidence type="ECO:0000313" key="1">
    <source>
        <dbReference type="EMBL" id="KAK1866560.1"/>
    </source>
</evidence>
<proteinExistence type="predicted"/>